<dbReference type="AlphaFoldDB" id="A0A423SRR0"/>
<feature type="region of interest" description="Disordered" evidence="1">
    <location>
        <begin position="458"/>
        <end position="501"/>
    </location>
</feature>
<dbReference type="PANTHER" id="PTHR48148:SF2">
    <property type="entry name" value="PA14 DOMAIN-CONTAINING PROTEIN"/>
    <property type="match status" value="1"/>
</dbReference>
<organism evidence="2 3">
    <name type="scientific">Penaeus vannamei</name>
    <name type="common">Whiteleg shrimp</name>
    <name type="synonym">Litopenaeus vannamei</name>
    <dbReference type="NCBI Taxonomy" id="6689"/>
    <lineage>
        <taxon>Eukaryota</taxon>
        <taxon>Metazoa</taxon>
        <taxon>Ecdysozoa</taxon>
        <taxon>Arthropoda</taxon>
        <taxon>Crustacea</taxon>
        <taxon>Multicrustacea</taxon>
        <taxon>Malacostraca</taxon>
        <taxon>Eumalacostraca</taxon>
        <taxon>Eucarida</taxon>
        <taxon>Decapoda</taxon>
        <taxon>Dendrobranchiata</taxon>
        <taxon>Penaeoidea</taxon>
        <taxon>Penaeidae</taxon>
        <taxon>Penaeus</taxon>
    </lineage>
</organism>
<dbReference type="EMBL" id="QCYY01002875">
    <property type="protein sequence ID" value="ROT66932.1"/>
    <property type="molecule type" value="Genomic_DNA"/>
</dbReference>
<evidence type="ECO:0000313" key="2">
    <source>
        <dbReference type="EMBL" id="ROT66932.1"/>
    </source>
</evidence>
<reference evidence="2 3" key="2">
    <citation type="submission" date="2019-01" db="EMBL/GenBank/DDBJ databases">
        <title>The decoding of complex shrimp genome reveals the adaptation for benthos swimmer, frequently molting mechanism and breeding impact on genome.</title>
        <authorList>
            <person name="Sun Y."/>
            <person name="Gao Y."/>
            <person name="Yu Y."/>
        </authorList>
    </citation>
    <scope>NUCLEOTIDE SEQUENCE [LARGE SCALE GENOMIC DNA]</scope>
    <source>
        <tissue evidence="2">Muscle</tissue>
    </source>
</reference>
<sequence>MFRFPLSLSFSSPLPPSRLIIIASPSIYLRPPSSHYQPLPLSFLSIIVSPLSIYLRLPLPIYQPPPFSLPYQFIASPLSIYPRSLFPFITLSPYPSNLVPLFPFINPLPLSISPYQLSCPPYPSIFVPLFPFINPLPYPSLLLFSPIQLSCPPYPSIFVSLFPFINPLPFPSRLINYRVPLIHLPRPLFPFINPLPFSSRLINYRVPLIHLSSSPSSHLSTPSPSLLSLSIIASPLSIYPRLPLPIYQPPPLPFSPYQLSRPPYPSIFVSLFPFINPLPLSISPSLLSLSIIASPLSIYLRLPLPIYQPPPLLFSPYQLSRPPYPSIFVSLFPFINPLPLSISLSLLASSIIASPLSIYLRPPLPIYQPPPLIHLSLSIIRPLIHLPSSPSSHLSTPIPLSISLINYRVPLSIYLPPPSTPCRPPTPVGPGAPPLPSPSGAEIYASVPCPLPLGAAPLPLGPSLEKKGSFLRRPCNPAPSPKTPPPSPPPPPQNPPPFDPS</sequence>
<proteinExistence type="predicted"/>
<feature type="compositionally biased region" description="Pro residues" evidence="1">
    <location>
        <begin position="476"/>
        <end position="501"/>
    </location>
</feature>
<evidence type="ECO:0000313" key="3">
    <source>
        <dbReference type="Proteomes" id="UP000283509"/>
    </source>
</evidence>
<protein>
    <submittedName>
        <fullName evidence="2">Uncharacterized protein</fullName>
    </submittedName>
</protein>
<dbReference type="Proteomes" id="UP000283509">
    <property type="component" value="Unassembled WGS sequence"/>
</dbReference>
<gene>
    <name evidence="2" type="ORF">C7M84_015006</name>
</gene>
<reference evidence="2 3" key="1">
    <citation type="submission" date="2018-04" db="EMBL/GenBank/DDBJ databases">
        <authorList>
            <person name="Zhang X."/>
            <person name="Yuan J."/>
            <person name="Li F."/>
            <person name="Xiang J."/>
        </authorList>
    </citation>
    <scope>NUCLEOTIDE SEQUENCE [LARGE SCALE GENOMIC DNA]</scope>
    <source>
        <tissue evidence="2">Muscle</tissue>
    </source>
</reference>
<keyword evidence="3" id="KW-1185">Reference proteome</keyword>
<comment type="caution">
    <text evidence="2">The sequence shown here is derived from an EMBL/GenBank/DDBJ whole genome shotgun (WGS) entry which is preliminary data.</text>
</comment>
<name>A0A423SRR0_PENVA</name>
<accession>A0A423SRR0</accession>
<dbReference type="PANTHER" id="PTHR48148">
    <property type="entry name" value="KERATINOCYTE PROLINE-RICH PROTEIN"/>
    <property type="match status" value="1"/>
</dbReference>
<evidence type="ECO:0000256" key="1">
    <source>
        <dbReference type="SAM" id="MobiDB-lite"/>
    </source>
</evidence>